<protein>
    <submittedName>
        <fullName evidence="3">Uncharacterized protein</fullName>
    </submittedName>
</protein>
<organism evidence="3 4">
    <name type="scientific">Pseudocercospora eumusae</name>
    <dbReference type="NCBI Taxonomy" id="321146"/>
    <lineage>
        <taxon>Eukaryota</taxon>
        <taxon>Fungi</taxon>
        <taxon>Dikarya</taxon>
        <taxon>Ascomycota</taxon>
        <taxon>Pezizomycotina</taxon>
        <taxon>Dothideomycetes</taxon>
        <taxon>Dothideomycetidae</taxon>
        <taxon>Mycosphaerellales</taxon>
        <taxon>Mycosphaerellaceae</taxon>
        <taxon>Pseudocercospora</taxon>
    </lineage>
</organism>
<name>A0A139GZC0_9PEZI</name>
<feature type="region of interest" description="Disordered" evidence="1">
    <location>
        <begin position="236"/>
        <end position="256"/>
    </location>
</feature>
<dbReference type="OrthoDB" id="5421765at2759"/>
<reference evidence="3 4" key="1">
    <citation type="submission" date="2015-07" db="EMBL/GenBank/DDBJ databases">
        <title>Comparative genomics of the Sigatoka disease complex on banana suggests a link between parallel evolutionary changes in Pseudocercospora fijiensis and Pseudocercospora eumusae and increased virulence on the banana host.</title>
        <authorList>
            <person name="Chang T.-C."/>
            <person name="Salvucci A."/>
            <person name="Crous P.W."/>
            <person name="Stergiopoulos I."/>
        </authorList>
    </citation>
    <scope>NUCLEOTIDE SEQUENCE [LARGE SCALE GENOMIC DNA]</scope>
    <source>
        <strain evidence="3 4">CBS 114824</strain>
    </source>
</reference>
<dbReference type="EMBL" id="LFZN01000210">
    <property type="protein sequence ID" value="KXS95553.1"/>
    <property type="molecule type" value="Genomic_DNA"/>
</dbReference>
<evidence type="ECO:0000313" key="3">
    <source>
        <dbReference type="EMBL" id="KXS95553.1"/>
    </source>
</evidence>
<keyword evidence="2" id="KW-1133">Transmembrane helix</keyword>
<feature type="transmembrane region" description="Helical" evidence="2">
    <location>
        <begin position="204"/>
        <end position="227"/>
    </location>
</feature>
<comment type="caution">
    <text evidence="3">The sequence shown here is derived from an EMBL/GenBank/DDBJ whole genome shotgun (WGS) entry which is preliminary data.</text>
</comment>
<dbReference type="AlphaFoldDB" id="A0A139GZC0"/>
<evidence type="ECO:0000313" key="4">
    <source>
        <dbReference type="Proteomes" id="UP000070133"/>
    </source>
</evidence>
<feature type="region of interest" description="Disordered" evidence="1">
    <location>
        <begin position="163"/>
        <end position="196"/>
    </location>
</feature>
<keyword evidence="4" id="KW-1185">Reference proteome</keyword>
<keyword evidence="2" id="KW-0812">Transmembrane</keyword>
<evidence type="ECO:0000256" key="2">
    <source>
        <dbReference type="SAM" id="Phobius"/>
    </source>
</evidence>
<feature type="compositionally biased region" description="Low complexity" evidence="1">
    <location>
        <begin position="163"/>
        <end position="182"/>
    </location>
</feature>
<feature type="compositionally biased region" description="Polar residues" evidence="1">
    <location>
        <begin position="183"/>
        <end position="195"/>
    </location>
</feature>
<feature type="compositionally biased region" description="Polar residues" evidence="1">
    <location>
        <begin position="239"/>
        <end position="251"/>
    </location>
</feature>
<sequence length="516" mass="54986">MAASTTDPPSTTINFPTDTPLPTLLTATVSELNLAATGPSLAVTTLSGGVIQATLKSGFALWIPVTVQNPKVVTVQAMVSALIAEASTVPNPSPAYCYPVPSALAGTPNTAPWSLDATSTLSQGSTLWIPYNARLTDTISVRNYVTRLQKALQASPSTLGLPVSTTTTSGLGTSSSQTQTVSNSGASPSSTNTDSKSGRFDSGALAGGIIGAFLLGLCLAGLAWYLLGRRRSRERVGAGQSQPWNSGTSSGDDAASKFEAESKKGAVLTSWERHLAQEKDDATIVNAVRSVFEHVQIHVEGYYSASSARGPLDQVQALESYSSGKLSPLLSKTGNPLPLLEGIMVRWIVPRISLRSSAYESLLPSEFTRVPGKSGWHMESEGHKAKKDLPEAFAQWRVLTGHLFPNARDDPEFRQALDANIDSAVRTLTKALSPWALPGQNDADRMESLHQILHQASDVGILLFTQPSTLVFDWTNLDAVSERSAVINPALIRDTAGNKRESELKRVLLKARLVQV</sequence>
<proteinExistence type="predicted"/>
<accession>A0A139GZC0</accession>
<evidence type="ECO:0000256" key="1">
    <source>
        <dbReference type="SAM" id="MobiDB-lite"/>
    </source>
</evidence>
<keyword evidence="2" id="KW-0472">Membrane</keyword>
<dbReference type="Proteomes" id="UP000070133">
    <property type="component" value="Unassembled WGS sequence"/>
</dbReference>
<gene>
    <name evidence="3" type="ORF">AC578_5249</name>
</gene>